<evidence type="ECO:0000313" key="2">
    <source>
        <dbReference type="Proteomes" id="UP000216225"/>
    </source>
</evidence>
<dbReference type="Proteomes" id="UP000216225">
    <property type="component" value="Unassembled WGS sequence"/>
</dbReference>
<organism evidence="1 2">
    <name type="scientific">Alicycliphilus denitrificans</name>
    <dbReference type="NCBI Taxonomy" id="179636"/>
    <lineage>
        <taxon>Bacteria</taxon>
        <taxon>Pseudomonadati</taxon>
        <taxon>Pseudomonadota</taxon>
        <taxon>Betaproteobacteria</taxon>
        <taxon>Burkholderiales</taxon>
        <taxon>Comamonadaceae</taxon>
        <taxon>Alicycliphilus</taxon>
    </lineage>
</organism>
<sequence>MLIGGCAVQAPPNTFVVTPELLQQRQLETRRYDGTKEADLLSASSNVLQDLGFNLENSESRLGVLTASKQRDATNAGEFAVALVVALLGGGVTATSKDQVIRVALVVRPMNDGNGKASESSHLVRVTFQRIVRRTNGTTYAETLKSEELYRDFYERLSKSVFLEAHKI</sequence>
<comment type="caution">
    <text evidence="1">The sequence shown here is derived from an EMBL/GenBank/DDBJ whole genome shotgun (WGS) entry which is preliminary data.</text>
</comment>
<reference evidence="1 2" key="1">
    <citation type="submission" date="2018-09" db="EMBL/GenBank/DDBJ databases">
        <title>Genome comparison of Alicycliphilus sp. BQ1, a polyurethanolytic bacterium, with its closest phylogenetic relatives Alicycliphilus denitrificans BC and K601, unable to attack polyurethane.</title>
        <authorList>
            <person name="Loza-Tavera H."/>
            <person name="Lozano L."/>
            <person name="Cevallos M."/>
            <person name="Maya-Lucas O."/>
            <person name="Garcia-Mena J."/>
            <person name="Hernandez J."/>
        </authorList>
    </citation>
    <scope>NUCLEOTIDE SEQUENCE [LARGE SCALE GENOMIC DNA]</scope>
    <source>
        <strain evidence="1 2">BQ1</strain>
    </source>
</reference>
<proteinExistence type="predicted"/>
<dbReference type="AlphaFoldDB" id="A0A3R7HWH9"/>
<protein>
    <submittedName>
        <fullName evidence="1">Uncharacterized protein</fullName>
    </submittedName>
</protein>
<evidence type="ECO:0000313" key="1">
    <source>
        <dbReference type="EMBL" id="RKJ98251.1"/>
    </source>
</evidence>
<name>A0A3R7HWH9_9BURK</name>
<accession>A0A3R7HWH9</accession>
<gene>
    <name evidence="1" type="ORF">CE154_000310</name>
</gene>
<dbReference type="EMBL" id="NKDB02000001">
    <property type="protein sequence ID" value="RKJ98251.1"/>
    <property type="molecule type" value="Genomic_DNA"/>
</dbReference>